<proteinExistence type="predicted"/>
<dbReference type="EMBL" id="CP051635">
    <property type="protein sequence ID" value="UTC99478.1"/>
    <property type="molecule type" value="Genomic_DNA"/>
</dbReference>
<accession>A0A9Q9EWC2</accession>
<evidence type="ECO:0000256" key="1">
    <source>
        <dbReference type="SAM" id="Phobius"/>
    </source>
</evidence>
<reference evidence="2" key="1">
    <citation type="submission" date="2020-04" db="EMBL/GenBank/DDBJ databases">
        <title>Comparative genomics of oral phylogroup-2 Treponema strains.</title>
        <authorList>
            <person name="Zeng H."/>
            <person name="Chan Y.K."/>
            <person name="Watt R.M."/>
        </authorList>
    </citation>
    <scope>NUCLEOTIDE SEQUENCE</scope>
    <source>
        <strain evidence="2">OMZ 905</strain>
    </source>
</reference>
<name>A0A9Q9EWC2_TREDN</name>
<dbReference type="SUPFAM" id="SSF82171">
    <property type="entry name" value="DPP6 N-terminal domain-like"/>
    <property type="match status" value="1"/>
</dbReference>
<gene>
    <name evidence="2" type="ORF">E4N86_01670</name>
</gene>
<keyword evidence="1" id="KW-0812">Transmembrane</keyword>
<sequence length="343" mass="40732">MAKKSRLVLFVVFAVIIAIIIRYQLDKYIIAKCKTEYLKIKDQFVYARYRNNEYELWTSDEYFVLSEKEFIEKNKSLEKLHPLEFGTYGYHTFILLDDNTIVAGGSGNIFYIDIRTKKLLRHLRMPDRKGVYFDIYNDKDLIFIFEGDVYIYDYESDITEKQESIDIKDFFKKHKLFLFSNKIAYSKKYNIMLYHAEATVDESNRTFDNEIFAINFNTGKTSFLGYGNHPYKDAAGELYYASNNIIYRYDPEENKTIEFFTHKKTLFEYSDVINGFIILENALFIFTSGHPDFKGFKGCELIIYTDKNRLRLKSIIFTDGAYEMEKKKRFLSSFAGIDIIRRR</sequence>
<evidence type="ECO:0000313" key="2">
    <source>
        <dbReference type="EMBL" id="UTC99478.1"/>
    </source>
</evidence>
<dbReference type="AlphaFoldDB" id="A0A9Q9EWC2"/>
<organism evidence="2 3">
    <name type="scientific">Treponema denticola</name>
    <dbReference type="NCBI Taxonomy" id="158"/>
    <lineage>
        <taxon>Bacteria</taxon>
        <taxon>Pseudomonadati</taxon>
        <taxon>Spirochaetota</taxon>
        <taxon>Spirochaetia</taxon>
        <taxon>Spirochaetales</taxon>
        <taxon>Treponemataceae</taxon>
        <taxon>Treponema</taxon>
    </lineage>
</organism>
<keyword evidence="1" id="KW-0472">Membrane</keyword>
<evidence type="ECO:0000313" key="3">
    <source>
        <dbReference type="Proteomes" id="UP001056981"/>
    </source>
</evidence>
<protein>
    <submittedName>
        <fullName evidence="2">Uncharacterized protein</fullName>
    </submittedName>
</protein>
<dbReference type="RefSeq" id="WP_253716654.1">
    <property type="nucleotide sequence ID" value="NZ_CP051522.1"/>
</dbReference>
<feature type="transmembrane region" description="Helical" evidence="1">
    <location>
        <begin position="7"/>
        <end position="25"/>
    </location>
</feature>
<dbReference type="Proteomes" id="UP001056981">
    <property type="component" value="Chromosome"/>
</dbReference>
<keyword evidence="1" id="KW-1133">Transmembrane helix</keyword>